<dbReference type="Gene3D" id="3.90.550.10">
    <property type="entry name" value="Spore Coat Polysaccharide Biosynthesis Protein SpsA, Chain A"/>
    <property type="match status" value="1"/>
</dbReference>
<sequence>MQQPSKISVIAPMYNEEAIIEIYLQETIHVLETHFQHYELILIDDGSTDHTLARCTPYIKANKNIRLISFSRNYGHEIASTAGFDYAVGDYVILMDSDLQHPPELIPAMVRKAQEGYDVVCASRSNREHETRFKQFAAKLFYRFTRKMTGFDMQGDTGNFRLLKRKVVESLKKMKESNRHLIMMFAYVGFKTANIPYYCPPRAAGKSKYSLRQLINLALDSVISFSARPLRTMSFVSIFISAVMMLYAGFILMEKLFTHQHLADGVASIIFLTSGLFSVLFLFLAIISEYISRILVETKNRPLYYIKQEITYETLQDLNACDVKVFHE</sequence>
<feature type="transmembrane region" description="Helical" evidence="7">
    <location>
        <begin position="265"/>
        <end position="291"/>
    </location>
</feature>
<dbReference type="CDD" id="cd04187">
    <property type="entry name" value="DPM1_like_bac"/>
    <property type="match status" value="1"/>
</dbReference>
<keyword evidence="10" id="KW-1185">Reference proteome</keyword>
<keyword evidence="4 7" id="KW-0812">Transmembrane</keyword>
<evidence type="ECO:0000256" key="4">
    <source>
        <dbReference type="ARBA" id="ARBA00022692"/>
    </source>
</evidence>
<dbReference type="PATRIC" id="fig|466.6.peg.236"/>
<accession>A0A0W0WGP7</accession>
<evidence type="ECO:0000313" key="9">
    <source>
        <dbReference type="EMBL" id="KTD31470.1"/>
    </source>
</evidence>
<evidence type="ECO:0000256" key="7">
    <source>
        <dbReference type="SAM" id="Phobius"/>
    </source>
</evidence>
<keyword evidence="3 9" id="KW-0808">Transferase</keyword>
<evidence type="ECO:0000313" key="10">
    <source>
        <dbReference type="Proteomes" id="UP000054908"/>
    </source>
</evidence>
<dbReference type="PANTHER" id="PTHR48090:SF1">
    <property type="entry name" value="PROPHAGE BACTOPRENOL GLUCOSYL TRANSFERASE HOMOLOG"/>
    <property type="match status" value="1"/>
</dbReference>
<dbReference type="InterPro" id="IPR050256">
    <property type="entry name" value="Glycosyltransferase_2"/>
</dbReference>
<dbReference type="EMBL" id="LNYL01000005">
    <property type="protein sequence ID" value="KTD31470.1"/>
    <property type="molecule type" value="Genomic_DNA"/>
</dbReference>
<name>A0A0W0WGP7_9GAMM</name>
<keyword evidence="6 7" id="KW-0472">Membrane</keyword>
<keyword evidence="2" id="KW-0328">Glycosyltransferase</keyword>
<evidence type="ECO:0000256" key="5">
    <source>
        <dbReference type="ARBA" id="ARBA00022989"/>
    </source>
</evidence>
<evidence type="ECO:0000256" key="3">
    <source>
        <dbReference type="ARBA" id="ARBA00022679"/>
    </source>
</evidence>
<dbReference type="RefSeq" id="WP_065239968.1">
    <property type="nucleotide sequence ID" value="NZ_CAAAIB010000003.1"/>
</dbReference>
<evidence type="ECO:0000256" key="6">
    <source>
        <dbReference type="ARBA" id="ARBA00023136"/>
    </source>
</evidence>
<dbReference type="Pfam" id="PF00535">
    <property type="entry name" value="Glycos_transf_2"/>
    <property type="match status" value="1"/>
</dbReference>
<feature type="transmembrane region" description="Helical" evidence="7">
    <location>
        <begin position="233"/>
        <end position="253"/>
    </location>
</feature>
<dbReference type="InterPro" id="IPR029044">
    <property type="entry name" value="Nucleotide-diphossugar_trans"/>
</dbReference>
<evidence type="ECO:0000259" key="8">
    <source>
        <dbReference type="Pfam" id="PF00535"/>
    </source>
</evidence>
<dbReference type="GO" id="GO:0016757">
    <property type="term" value="F:glycosyltransferase activity"/>
    <property type="evidence" value="ECO:0007669"/>
    <property type="project" value="UniProtKB-KW"/>
</dbReference>
<dbReference type="Proteomes" id="UP000054908">
    <property type="component" value="Unassembled WGS sequence"/>
</dbReference>
<comment type="caution">
    <text evidence="9">The sequence shown here is derived from an EMBL/GenBank/DDBJ whole genome shotgun (WGS) entry which is preliminary data.</text>
</comment>
<proteinExistence type="predicted"/>
<gene>
    <name evidence="9" type="primary">wsfH</name>
    <name evidence="9" type="ORF">Lmac_0218</name>
</gene>
<dbReference type="AlphaFoldDB" id="A0A0W0WGP7"/>
<dbReference type="InterPro" id="IPR001173">
    <property type="entry name" value="Glyco_trans_2-like"/>
</dbReference>
<evidence type="ECO:0000256" key="2">
    <source>
        <dbReference type="ARBA" id="ARBA00022676"/>
    </source>
</evidence>
<dbReference type="GO" id="GO:0005886">
    <property type="term" value="C:plasma membrane"/>
    <property type="evidence" value="ECO:0007669"/>
    <property type="project" value="TreeGrafter"/>
</dbReference>
<dbReference type="PANTHER" id="PTHR48090">
    <property type="entry name" value="UNDECAPRENYL-PHOSPHATE 4-DEOXY-4-FORMAMIDO-L-ARABINOSE TRANSFERASE-RELATED"/>
    <property type="match status" value="1"/>
</dbReference>
<organism evidence="9 10">
    <name type="scientific">Legionella maceachernii</name>
    <dbReference type="NCBI Taxonomy" id="466"/>
    <lineage>
        <taxon>Bacteria</taxon>
        <taxon>Pseudomonadati</taxon>
        <taxon>Pseudomonadota</taxon>
        <taxon>Gammaproteobacteria</taxon>
        <taxon>Legionellales</taxon>
        <taxon>Legionellaceae</taxon>
        <taxon>Legionella</taxon>
    </lineage>
</organism>
<dbReference type="OrthoDB" id="9811884at2"/>
<keyword evidence="5 7" id="KW-1133">Transmembrane helix</keyword>
<protein>
    <submittedName>
        <fullName evidence="9">Putative family 2 glycosyltransferase</fullName>
    </submittedName>
</protein>
<reference evidence="9 10" key="1">
    <citation type="submission" date="2015-11" db="EMBL/GenBank/DDBJ databases">
        <title>Genomic analysis of 38 Legionella species identifies large and diverse effector repertoires.</title>
        <authorList>
            <person name="Burstein D."/>
            <person name="Amaro F."/>
            <person name="Zusman T."/>
            <person name="Lifshitz Z."/>
            <person name="Cohen O."/>
            <person name="Gilbert J.A."/>
            <person name="Pupko T."/>
            <person name="Shuman H.A."/>
            <person name="Segal G."/>
        </authorList>
    </citation>
    <scope>NUCLEOTIDE SEQUENCE [LARGE SCALE GENOMIC DNA]</scope>
    <source>
        <strain evidence="9 10">PX-1-G2-E2</strain>
    </source>
</reference>
<evidence type="ECO:0000256" key="1">
    <source>
        <dbReference type="ARBA" id="ARBA00004141"/>
    </source>
</evidence>
<dbReference type="SUPFAM" id="SSF53448">
    <property type="entry name" value="Nucleotide-diphospho-sugar transferases"/>
    <property type="match status" value="1"/>
</dbReference>
<dbReference type="STRING" id="466.Lmac_0218"/>
<comment type="subcellular location">
    <subcellularLocation>
        <location evidence="1">Membrane</location>
        <topology evidence="1">Multi-pass membrane protein</topology>
    </subcellularLocation>
</comment>
<feature type="domain" description="Glycosyltransferase 2-like" evidence="8">
    <location>
        <begin position="8"/>
        <end position="170"/>
    </location>
</feature>